<evidence type="ECO:0000313" key="1">
    <source>
        <dbReference type="EMBL" id="KFI91057.1"/>
    </source>
</evidence>
<accession>A0A087D6A7</accession>
<protein>
    <submittedName>
        <fullName evidence="1">Uncharacterized protein</fullName>
    </submittedName>
</protein>
<dbReference type="AlphaFoldDB" id="A0A087D6A7"/>
<sequence>MPTWTLFGIAASFRREILIRNHALDNAPTFPAQWRLLCMLRRMPEDMAVACGTIATVMGTSVEHVGIMVARPRKCNSSWIPPELACRVLFSARHTNGYVCDADPFPTSDPDARSRSEALDRIGMTYTPIDDHSILIRPARVAGERDLTDTDPANEWTLP</sequence>
<evidence type="ECO:0000313" key="2">
    <source>
        <dbReference type="Proteomes" id="UP000029033"/>
    </source>
</evidence>
<dbReference type="Proteomes" id="UP000029033">
    <property type="component" value="Unassembled WGS sequence"/>
</dbReference>
<dbReference type="EMBL" id="JGZO01000025">
    <property type="protein sequence ID" value="KFI91057.1"/>
    <property type="molecule type" value="Genomic_DNA"/>
</dbReference>
<keyword evidence="2" id="KW-1185">Reference proteome</keyword>
<comment type="caution">
    <text evidence="1">The sequence shown here is derived from an EMBL/GenBank/DDBJ whole genome shotgun (WGS) entry which is preliminary data.</text>
</comment>
<organism evidence="1 2">
    <name type="scientific">Bifidobacterium scardovii</name>
    <dbReference type="NCBI Taxonomy" id="158787"/>
    <lineage>
        <taxon>Bacteria</taxon>
        <taxon>Bacillati</taxon>
        <taxon>Actinomycetota</taxon>
        <taxon>Actinomycetes</taxon>
        <taxon>Bifidobacteriales</taxon>
        <taxon>Bifidobacteriaceae</taxon>
        <taxon>Bifidobacterium</taxon>
    </lineage>
</organism>
<name>A0A087D6A7_9BIFI</name>
<proteinExistence type="predicted"/>
<reference evidence="1 2" key="1">
    <citation type="submission" date="2014-03" db="EMBL/GenBank/DDBJ databases">
        <title>Genomics of Bifidobacteria.</title>
        <authorList>
            <person name="Ventura M."/>
            <person name="Milani C."/>
            <person name="Lugli G.A."/>
        </authorList>
    </citation>
    <scope>NUCLEOTIDE SEQUENCE [LARGE SCALE GENOMIC DNA]</scope>
    <source>
        <strain evidence="1 2">LMG 21589</strain>
    </source>
</reference>
<gene>
    <name evidence="1" type="ORF">BSCA_1838</name>
</gene>
<dbReference type="GeneID" id="85165818"/>
<dbReference type="RefSeq" id="WP_033519911.1">
    <property type="nucleotide sequence ID" value="NZ_CAUPKV010000020.1"/>
</dbReference>